<evidence type="ECO:0000256" key="3">
    <source>
        <dbReference type="SAM" id="SignalP"/>
    </source>
</evidence>
<name>A0A8H4N845_9PEZI</name>
<reference evidence="4" key="1">
    <citation type="submission" date="2020-04" db="EMBL/GenBank/DDBJ databases">
        <title>Genome Assembly and Annotation of Botryosphaeria dothidea sdau 11-99, a Latent Pathogen of Apple Fruit Ring Rot in China.</title>
        <authorList>
            <person name="Yu C."/>
            <person name="Diao Y."/>
            <person name="Lu Q."/>
            <person name="Zhao J."/>
            <person name="Cui S."/>
            <person name="Peng C."/>
            <person name="He B."/>
            <person name="Liu H."/>
        </authorList>
    </citation>
    <scope>NUCLEOTIDE SEQUENCE [LARGE SCALE GENOMIC DNA]</scope>
    <source>
        <strain evidence="4">Sdau11-99</strain>
    </source>
</reference>
<evidence type="ECO:0000313" key="5">
    <source>
        <dbReference type="Proteomes" id="UP000572817"/>
    </source>
</evidence>
<dbReference type="EMBL" id="WWBZ02000033">
    <property type="protein sequence ID" value="KAF4306147.1"/>
    <property type="molecule type" value="Genomic_DNA"/>
</dbReference>
<keyword evidence="2" id="KW-0812">Transmembrane</keyword>
<evidence type="ECO:0000256" key="2">
    <source>
        <dbReference type="SAM" id="Phobius"/>
    </source>
</evidence>
<evidence type="ECO:0000313" key="4">
    <source>
        <dbReference type="EMBL" id="KAF4306147.1"/>
    </source>
</evidence>
<comment type="caution">
    <text evidence="4">The sequence shown here is derived from an EMBL/GenBank/DDBJ whole genome shotgun (WGS) entry which is preliminary data.</text>
</comment>
<keyword evidence="5" id="KW-1185">Reference proteome</keyword>
<protein>
    <submittedName>
        <fullName evidence="4">Periplasmic binding protein</fullName>
    </submittedName>
</protein>
<organism evidence="4 5">
    <name type="scientific">Botryosphaeria dothidea</name>
    <dbReference type="NCBI Taxonomy" id="55169"/>
    <lineage>
        <taxon>Eukaryota</taxon>
        <taxon>Fungi</taxon>
        <taxon>Dikarya</taxon>
        <taxon>Ascomycota</taxon>
        <taxon>Pezizomycotina</taxon>
        <taxon>Dothideomycetes</taxon>
        <taxon>Dothideomycetes incertae sedis</taxon>
        <taxon>Botryosphaeriales</taxon>
        <taxon>Botryosphaeriaceae</taxon>
        <taxon>Botryosphaeria</taxon>
    </lineage>
</organism>
<proteinExistence type="predicted"/>
<keyword evidence="2" id="KW-1133">Transmembrane helix</keyword>
<evidence type="ECO:0000256" key="1">
    <source>
        <dbReference type="SAM" id="MobiDB-lite"/>
    </source>
</evidence>
<feature type="signal peptide" evidence="3">
    <location>
        <begin position="1"/>
        <end position="19"/>
    </location>
</feature>
<feature type="transmembrane region" description="Helical" evidence="2">
    <location>
        <begin position="466"/>
        <end position="486"/>
    </location>
</feature>
<dbReference type="OrthoDB" id="409848at2759"/>
<dbReference type="AlphaFoldDB" id="A0A8H4N845"/>
<dbReference type="PANTHER" id="PTHR38360:SF1">
    <property type="entry name" value="F12P19.7"/>
    <property type="match status" value="1"/>
</dbReference>
<sequence length="521" mass="56204">MVRLARLACLAASFQLVFAAFKEGCADAPWDSSTDFWLNKFEAADDLPFVPNYNNTYVAVQNRQRRYVVLHCSNERPPTSVVGEDALFVKVPVQNVAALDGFSQNLIDMIGMSHTVARVGEYSTITSACYRGLQYQNETYDEIKWDEAPAVNVTFHADVTDTDTQKVLLYRNGMNAPLASAAYVKFMSMFYGFEELAETLYNNIAKDYRCVAAGVQDLAMRDKYPSGAYISVINDLGNGSEVFASQSTWWKTLANDAGSALLNLSTTGNASDAFSPSGEGVTLDINRASKITNEAWAIIDTTWYDYLQGQTAASRVDTTNYARLSGASSAIYAIKKHNVFLTDKEENWNLRHNFFDLAPARPDLVLRDIVAAIAPAFDPDHAAKFVRSIERPHDERFQRAYAAECVDAGDEVGRLNVTRCALPKWAAGYHVAGVAENAYGCEEGVESLALAGGGGGGLTGGQKAGISLGAVIGGLAVVAGVVALVCRWEKKREGEGQEAVGGGDVEKGVVGKDSAGTSVSS</sequence>
<keyword evidence="2" id="KW-0472">Membrane</keyword>
<dbReference type="PANTHER" id="PTHR38360">
    <property type="entry name" value="OS03G0120000 PROTEIN"/>
    <property type="match status" value="1"/>
</dbReference>
<feature type="chain" id="PRO_5034186716" evidence="3">
    <location>
        <begin position="20"/>
        <end position="521"/>
    </location>
</feature>
<gene>
    <name evidence="4" type="ORF">GTA08_BOTSDO05391</name>
</gene>
<accession>A0A8H4N845</accession>
<dbReference type="Proteomes" id="UP000572817">
    <property type="component" value="Unassembled WGS sequence"/>
</dbReference>
<feature type="region of interest" description="Disordered" evidence="1">
    <location>
        <begin position="492"/>
        <end position="521"/>
    </location>
</feature>
<keyword evidence="3" id="KW-0732">Signal</keyword>